<reference evidence="4 5" key="1">
    <citation type="journal article" date="2019" name="Int. J. Syst. Evol. Microbiol.">
        <title>The Global Catalogue of Microorganisms (GCM) 10K type strain sequencing project: providing services to taxonomists for standard genome sequencing and annotation.</title>
        <authorList>
            <consortium name="The Broad Institute Genomics Platform"/>
            <consortium name="The Broad Institute Genome Sequencing Center for Infectious Disease"/>
            <person name="Wu L."/>
            <person name="Ma J."/>
        </authorList>
    </citation>
    <scope>NUCLEOTIDE SEQUENCE [LARGE SCALE GENOMIC DNA]</scope>
    <source>
        <strain evidence="4 5">JCM 9383</strain>
    </source>
</reference>
<dbReference type="Pfam" id="PF01593">
    <property type="entry name" value="Amino_oxidase"/>
    <property type="match status" value="1"/>
</dbReference>
<evidence type="ECO:0000313" key="4">
    <source>
        <dbReference type="EMBL" id="GAA2808988.1"/>
    </source>
</evidence>
<dbReference type="SUPFAM" id="SSF51905">
    <property type="entry name" value="FAD/NAD(P)-binding domain"/>
    <property type="match status" value="1"/>
</dbReference>
<protein>
    <submittedName>
        <fullName evidence="4">FAD-dependent oxidoreductase</fullName>
    </submittedName>
</protein>
<comment type="cofactor">
    <cofactor evidence="1">
        <name>FAD</name>
        <dbReference type="ChEBI" id="CHEBI:57692"/>
    </cofactor>
</comment>
<keyword evidence="2" id="KW-0560">Oxidoreductase</keyword>
<dbReference type="RefSeq" id="WP_344683712.1">
    <property type="nucleotide sequence ID" value="NZ_BAAAUX010000020.1"/>
</dbReference>
<feature type="domain" description="Amine oxidase" evidence="3">
    <location>
        <begin position="11"/>
        <end position="411"/>
    </location>
</feature>
<evidence type="ECO:0000256" key="1">
    <source>
        <dbReference type="ARBA" id="ARBA00001974"/>
    </source>
</evidence>
<keyword evidence="5" id="KW-1185">Reference proteome</keyword>
<dbReference type="InterPro" id="IPR050464">
    <property type="entry name" value="Zeta_carotene_desat/Oxidored"/>
</dbReference>
<dbReference type="InterPro" id="IPR036188">
    <property type="entry name" value="FAD/NAD-bd_sf"/>
</dbReference>
<dbReference type="PRINTS" id="PR00757">
    <property type="entry name" value="AMINEOXDASEF"/>
</dbReference>
<dbReference type="InterPro" id="IPR001613">
    <property type="entry name" value="Flavin_amine_oxidase"/>
</dbReference>
<accession>A0ABN3VJU9</accession>
<evidence type="ECO:0000313" key="5">
    <source>
        <dbReference type="Proteomes" id="UP001500979"/>
    </source>
</evidence>
<dbReference type="PANTHER" id="PTHR42923:SF17">
    <property type="entry name" value="AMINE OXIDASE DOMAIN-CONTAINING PROTEIN"/>
    <property type="match status" value="1"/>
</dbReference>
<comment type="caution">
    <text evidence="4">The sequence shown here is derived from an EMBL/GenBank/DDBJ whole genome shotgun (WGS) entry which is preliminary data.</text>
</comment>
<evidence type="ECO:0000259" key="3">
    <source>
        <dbReference type="Pfam" id="PF01593"/>
    </source>
</evidence>
<dbReference type="InterPro" id="IPR002937">
    <property type="entry name" value="Amino_oxidase"/>
</dbReference>
<gene>
    <name evidence="4" type="ORF">GCM10010470_50290</name>
</gene>
<name>A0ABN3VJU9_9PSEU</name>
<dbReference type="EMBL" id="BAAAUX010000020">
    <property type="protein sequence ID" value="GAA2808988.1"/>
    <property type="molecule type" value="Genomic_DNA"/>
</dbReference>
<dbReference type="PANTHER" id="PTHR42923">
    <property type="entry name" value="PROTOPORPHYRINOGEN OXIDASE"/>
    <property type="match status" value="1"/>
</dbReference>
<proteinExistence type="predicted"/>
<dbReference type="Gene3D" id="1.10.405.10">
    <property type="entry name" value="Guanine Nucleotide Dissociation Inhibitor, domain 1"/>
    <property type="match status" value="1"/>
</dbReference>
<evidence type="ECO:0000256" key="2">
    <source>
        <dbReference type="ARBA" id="ARBA00023002"/>
    </source>
</evidence>
<organism evidence="4 5">
    <name type="scientific">Saccharopolyspora taberi</name>
    <dbReference type="NCBI Taxonomy" id="60895"/>
    <lineage>
        <taxon>Bacteria</taxon>
        <taxon>Bacillati</taxon>
        <taxon>Actinomycetota</taxon>
        <taxon>Actinomycetes</taxon>
        <taxon>Pseudonocardiales</taxon>
        <taxon>Pseudonocardiaceae</taxon>
        <taxon>Saccharopolyspora</taxon>
    </lineage>
</organism>
<sequence length="416" mass="45910">MTRVAVVGGGVSGLTAAHLLQRDHEVVLFEADDRLGGHAHTHDVRTPDGRLINVDSGFIVHNDRTYPKLLRLFGELGVRTRETEMSMSVRCQGCGLEYAGAKRLGGLFAQRGNLARPAYLAMLAQVPRFHRLANRLLDRPARDDLTLADFLAAGRFSAYFVDHFALPVVSAVWSADRRTSGRYPARYLFEFLRHHGMLSLRGSPVWRTVVGGSREYVRRIAARLSTVHTGTPVRSVRRTSGGVEVRDDADTVHEVDRVVLACHADQALALLAEPTAAQQEVLGAFHYSENETVLHTDPSPLPRAAGARASWNYLKPSCGSDSGRVRVSYDMNRLMRLAEPVNYLVTLNGSAPEHRTLARMRYRHPIYTPDALAAQRRLGEIGDDRVQFAGAYHGWGFHEDGCAAGARAAAAFGARW</sequence>
<dbReference type="Gene3D" id="3.90.660.10">
    <property type="match status" value="1"/>
</dbReference>
<dbReference type="Gene3D" id="3.50.50.60">
    <property type="entry name" value="FAD/NAD(P)-binding domain"/>
    <property type="match status" value="1"/>
</dbReference>
<dbReference type="Proteomes" id="UP001500979">
    <property type="component" value="Unassembled WGS sequence"/>
</dbReference>